<organism evidence="1 2">
    <name type="scientific">Trichodelitschia bisporula</name>
    <dbReference type="NCBI Taxonomy" id="703511"/>
    <lineage>
        <taxon>Eukaryota</taxon>
        <taxon>Fungi</taxon>
        <taxon>Dikarya</taxon>
        <taxon>Ascomycota</taxon>
        <taxon>Pezizomycotina</taxon>
        <taxon>Dothideomycetes</taxon>
        <taxon>Dothideomycetes incertae sedis</taxon>
        <taxon>Phaeotrichales</taxon>
        <taxon>Phaeotrichaceae</taxon>
        <taxon>Trichodelitschia</taxon>
    </lineage>
</organism>
<keyword evidence="2" id="KW-1185">Reference proteome</keyword>
<evidence type="ECO:0000313" key="2">
    <source>
        <dbReference type="Proteomes" id="UP000799640"/>
    </source>
</evidence>
<dbReference type="Proteomes" id="UP000799640">
    <property type="component" value="Unassembled WGS sequence"/>
</dbReference>
<dbReference type="AlphaFoldDB" id="A0A6G1HLD0"/>
<dbReference type="EMBL" id="ML996705">
    <property type="protein sequence ID" value="KAF2396820.1"/>
    <property type="molecule type" value="Genomic_DNA"/>
</dbReference>
<reference evidence="1" key="1">
    <citation type="journal article" date="2020" name="Stud. Mycol.">
        <title>101 Dothideomycetes genomes: a test case for predicting lifestyles and emergence of pathogens.</title>
        <authorList>
            <person name="Haridas S."/>
            <person name="Albert R."/>
            <person name="Binder M."/>
            <person name="Bloem J."/>
            <person name="Labutti K."/>
            <person name="Salamov A."/>
            <person name="Andreopoulos B."/>
            <person name="Baker S."/>
            <person name="Barry K."/>
            <person name="Bills G."/>
            <person name="Bluhm B."/>
            <person name="Cannon C."/>
            <person name="Castanera R."/>
            <person name="Culley D."/>
            <person name="Daum C."/>
            <person name="Ezra D."/>
            <person name="Gonzalez J."/>
            <person name="Henrissat B."/>
            <person name="Kuo A."/>
            <person name="Liang C."/>
            <person name="Lipzen A."/>
            <person name="Lutzoni F."/>
            <person name="Magnuson J."/>
            <person name="Mondo S."/>
            <person name="Nolan M."/>
            <person name="Ohm R."/>
            <person name="Pangilinan J."/>
            <person name="Park H.-J."/>
            <person name="Ramirez L."/>
            <person name="Alfaro M."/>
            <person name="Sun H."/>
            <person name="Tritt A."/>
            <person name="Yoshinaga Y."/>
            <person name="Zwiers L.-H."/>
            <person name="Turgeon B."/>
            <person name="Goodwin S."/>
            <person name="Spatafora J."/>
            <person name="Crous P."/>
            <person name="Grigoriev I."/>
        </authorList>
    </citation>
    <scope>NUCLEOTIDE SEQUENCE</scope>
    <source>
        <strain evidence="1">CBS 262.69</strain>
    </source>
</reference>
<accession>A0A6G1HLD0</accession>
<name>A0A6G1HLD0_9PEZI</name>
<proteinExistence type="predicted"/>
<protein>
    <submittedName>
        <fullName evidence="1">Uncharacterized protein</fullName>
    </submittedName>
</protein>
<sequence length="69" mass="7560">MEVGTIFSHIFCVRDEESGGEKTDGRRAVLQAPRSMQNHPVAIPTPPTKGAIQNIAAHRIPKDAPAWQQ</sequence>
<evidence type="ECO:0000313" key="1">
    <source>
        <dbReference type="EMBL" id="KAF2396820.1"/>
    </source>
</evidence>
<gene>
    <name evidence="1" type="ORF">EJ06DRAFT_533549</name>
</gene>